<dbReference type="InterPro" id="IPR005793">
    <property type="entry name" value="Formyl_trans_C"/>
</dbReference>
<dbReference type="InterPro" id="IPR036477">
    <property type="entry name" value="Formyl_transf_N_sf"/>
</dbReference>
<dbReference type="Proteomes" id="UP001169066">
    <property type="component" value="Unassembled WGS sequence"/>
</dbReference>
<accession>A0ABT7QTR3</accession>
<dbReference type="Pfam" id="PF02911">
    <property type="entry name" value="Formyl_trans_C"/>
    <property type="match status" value="1"/>
</dbReference>
<dbReference type="CDD" id="cd06558">
    <property type="entry name" value="crotonase-like"/>
    <property type="match status" value="1"/>
</dbReference>
<dbReference type="Gene3D" id="3.90.226.10">
    <property type="entry name" value="2-enoyl-CoA Hydratase, Chain A, domain 1"/>
    <property type="match status" value="1"/>
</dbReference>
<dbReference type="InterPro" id="IPR001753">
    <property type="entry name" value="Enoyl-CoA_hydra/iso"/>
</dbReference>
<dbReference type="SUPFAM" id="SSF52096">
    <property type="entry name" value="ClpP/crotonase"/>
    <property type="match status" value="1"/>
</dbReference>
<organism evidence="2 3">
    <name type="scientific">Sulfurovum xiamenensis</name>
    <dbReference type="NCBI Taxonomy" id="3019066"/>
    <lineage>
        <taxon>Bacteria</taxon>
        <taxon>Pseudomonadati</taxon>
        <taxon>Campylobacterota</taxon>
        <taxon>Epsilonproteobacteria</taxon>
        <taxon>Campylobacterales</taxon>
        <taxon>Sulfurovaceae</taxon>
        <taxon>Sulfurovum</taxon>
    </lineage>
</organism>
<comment type="caution">
    <text evidence="2">The sequence shown here is derived from an EMBL/GenBank/DDBJ whole genome shotgun (WGS) entry which is preliminary data.</text>
</comment>
<evidence type="ECO:0000313" key="3">
    <source>
        <dbReference type="Proteomes" id="UP001169066"/>
    </source>
</evidence>
<sequence>MRILLLCTAFNTQTQAVYTELKDRGHDVSVAYAISEVQMLTEIEYFEPQLILCPYLKRYLPESIYENYPTYIFHPGPIGDRGPNSLEYALQNHTKEWGVVILKANKLYDGGDIYAQQNFKVRDTYKASLYRQEIVRATLQALEQFFVNLKNDNVTPQLLNPIHEQFTQSKRAIKWLTDDTETIIKKIHLSDSFPGVLDEILGVPCYLFGVHKEDKFRGKPKEILAKRDGAICLGTRDGAIWISHLKKVGGFKLPATYVLKEKLMGIKEERLPLIFDKSYDTFYEISVEKKDNVAYLHFNFHNGAMNTQQCIRLKYAVEYLKNECEVLVLMGGMDFFSNGIHLNILEDSAKQGEDGWANINAMNDLVHSILYADEVVTVASFGHNAGAGGVFMGLACDYAVGKEGVVLNPHYKTLGLSGSEYHTYSLPKRIGKEMAETLLSKCLPLSVEKAKALEMIDEVYTEDTYYEELHHFAKNVYSDDFISKKQDYLDQHKEQIEALKETELEIMHPEFWSKESDFHILRQEFVYKTCPIETPERLKLIVNKERIYA</sequence>
<dbReference type="PANTHER" id="PTHR43388:SF1">
    <property type="entry name" value="HYDROGENASE MATURATION FACTOR HOXX"/>
    <property type="match status" value="1"/>
</dbReference>
<dbReference type="InterPro" id="IPR011034">
    <property type="entry name" value="Formyl_transferase-like_C_sf"/>
</dbReference>
<evidence type="ECO:0000259" key="1">
    <source>
        <dbReference type="Pfam" id="PF02911"/>
    </source>
</evidence>
<dbReference type="CDD" id="cd08701">
    <property type="entry name" value="FMT_C_HypX"/>
    <property type="match status" value="1"/>
</dbReference>
<dbReference type="RefSeq" id="WP_289401903.1">
    <property type="nucleotide sequence ID" value="NZ_JAQIBC010000003.1"/>
</dbReference>
<gene>
    <name evidence="2" type="ORF">PF327_07155</name>
</gene>
<dbReference type="EMBL" id="JAQIBC010000003">
    <property type="protein sequence ID" value="MDM5263974.1"/>
    <property type="molecule type" value="Genomic_DNA"/>
</dbReference>
<proteinExistence type="predicted"/>
<protein>
    <submittedName>
        <fullName evidence="2">Hydrogenase maturation protein</fullName>
    </submittedName>
</protein>
<reference evidence="2" key="1">
    <citation type="submission" date="2023-01" db="EMBL/GenBank/DDBJ databases">
        <title>Sulfurovum sp. XTW-4 genome assembly.</title>
        <authorList>
            <person name="Wang J."/>
        </authorList>
    </citation>
    <scope>NUCLEOTIDE SEQUENCE</scope>
    <source>
        <strain evidence="2">XTW-4</strain>
    </source>
</reference>
<dbReference type="SUPFAM" id="SSF53328">
    <property type="entry name" value="Formyltransferase"/>
    <property type="match status" value="1"/>
</dbReference>
<dbReference type="Gene3D" id="3.40.50.12230">
    <property type="match status" value="1"/>
</dbReference>
<dbReference type="InterPro" id="IPR029045">
    <property type="entry name" value="ClpP/crotonase-like_dom_sf"/>
</dbReference>
<dbReference type="SUPFAM" id="SSF50486">
    <property type="entry name" value="FMT C-terminal domain-like"/>
    <property type="match status" value="1"/>
</dbReference>
<evidence type="ECO:0000313" key="2">
    <source>
        <dbReference type="EMBL" id="MDM5263974.1"/>
    </source>
</evidence>
<dbReference type="CDD" id="cd08650">
    <property type="entry name" value="FMT_core_HypX_N"/>
    <property type="match status" value="1"/>
</dbReference>
<dbReference type="Pfam" id="PF00378">
    <property type="entry name" value="ECH_1"/>
    <property type="match status" value="1"/>
</dbReference>
<name>A0ABT7QTR3_9BACT</name>
<dbReference type="PANTHER" id="PTHR43388">
    <property type="entry name" value="HYDROGENASE MATURATION FACTOR HOXX"/>
    <property type="match status" value="1"/>
</dbReference>
<keyword evidence="3" id="KW-1185">Reference proteome</keyword>
<dbReference type="InterPro" id="IPR047180">
    <property type="entry name" value="HoxX-like"/>
</dbReference>
<feature type="domain" description="Formyl transferase C-terminal" evidence="1">
    <location>
        <begin position="167"/>
        <end position="259"/>
    </location>
</feature>